<feature type="transmembrane region" description="Helical" evidence="1">
    <location>
        <begin position="47"/>
        <end position="69"/>
    </location>
</feature>
<feature type="transmembrane region" description="Helical" evidence="1">
    <location>
        <begin position="76"/>
        <end position="94"/>
    </location>
</feature>
<feature type="transmembrane region" description="Helical" evidence="1">
    <location>
        <begin position="100"/>
        <end position="122"/>
    </location>
</feature>
<organism evidence="2">
    <name type="scientific">Neobacillus citreus</name>
    <dbReference type="NCBI Taxonomy" id="2833578"/>
    <lineage>
        <taxon>Bacteria</taxon>
        <taxon>Bacillati</taxon>
        <taxon>Bacillota</taxon>
        <taxon>Bacilli</taxon>
        <taxon>Bacillales</taxon>
        <taxon>Bacillaceae</taxon>
        <taxon>Neobacillus</taxon>
    </lineage>
</organism>
<protein>
    <submittedName>
        <fullName evidence="2">Uncharacterized protein</fullName>
    </submittedName>
</protein>
<evidence type="ECO:0000313" key="2">
    <source>
        <dbReference type="EMBL" id="MBS4181537.1"/>
    </source>
</evidence>
<reference evidence="2" key="1">
    <citation type="submission" date="2021-05" db="EMBL/GenBank/DDBJ databases">
        <title>Novel Bacillus species.</title>
        <authorList>
            <person name="Liu G."/>
        </authorList>
    </citation>
    <scope>NUCLEOTIDE SEQUENCE</scope>
    <source>
        <strain evidence="2">FJAT-50051</strain>
    </source>
</reference>
<name>A0A942Y7P5_9BACI</name>
<keyword evidence="1" id="KW-0812">Transmembrane</keyword>
<keyword evidence="1" id="KW-0472">Membrane</keyword>
<dbReference type="EMBL" id="JAGYPE010000002">
    <property type="protein sequence ID" value="MBS4181537.1"/>
    <property type="molecule type" value="Genomic_DNA"/>
</dbReference>
<comment type="caution">
    <text evidence="2">The sequence shown here is derived from an EMBL/GenBank/DDBJ whole genome shotgun (WGS) entry which is preliminary data.</text>
</comment>
<proteinExistence type="predicted"/>
<evidence type="ECO:0000256" key="1">
    <source>
        <dbReference type="SAM" id="Phobius"/>
    </source>
</evidence>
<accession>A0A942Y7P5</accession>
<gene>
    <name evidence="2" type="ORF">KHB02_09085</name>
</gene>
<keyword evidence="1" id="KW-1133">Transmembrane helix</keyword>
<dbReference type="AlphaFoldDB" id="A0A942Y7P5"/>
<feature type="transmembrane region" description="Helical" evidence="1">
    <location>
        <begin position="12"/>
        <end position="35"/>
    </location>
</feature>
<sequence length="134" mass="13672">MLRRVRDQLRRAPAVARLLSVAGLLLVAAAAHLGVRTGVPACGPGTYGPVCSAGNLGWLPLLVLGVVMASLAGATLWPLPAIWLVGALLATTSGPVGSPGFVVGAFVVGGLALAVAIVVDIAPRLRQRRSRRAR</sequence>